<dbReference type="EMBL" id="FOSG01000005">
    <property type="protein sequence ID" value="SFK31338.1"/>
    <property type="molecule type" value="Genomic_DNA"/>
</dbReference>
<keyword evidence="2" id="KW-1185">Reference proteome</keyword>
<gene>
    <name evidence="1" type="ORF">SAMN05192584_10572</name>
</gene>
<dbReference type="OrthoDB" id="4228720at2"/>
<reference evidence="2" key="1">
    <citation type="submission" date="2016-10" db="EMBL/GenBank/DDBJ databases">
        <authorList>
            <person name="Varghese N."/>
            <person name="Submissions S."/>
        </authorList>
    </citation>
    <scope>NUCLEOTIDE SEQUENCE [LARGE SCALE GENOMIC DNA]</scope>
    <source>
        <strain evidence="2">PL19</strain>
    </source>
</reference>
<sequence>MAGEAHRGEAEAGFPDLAEECRRAAGEGLWVLYREAASGDAEAALDVLEFADPDEQRFHHFRSALERRTGKRRS</sequence>
<organism evidence="1 2">
    <name type="scientific">Streptomyces pini</name>
    <dbReference type="NCBI Taxonomy" id="1520580"/>
    <lineage>
        <taxon>Bacteria</taxon>
        <taxon>Bacillati</taxon>
        <taxon>Actinomycetota</taxon>
        <taxon>Actinomycetes</taxon>
        <taxon>Kitasatosporales</taxon>
        <taxon>Streptomycetaceae</taxon>
        <taxon>Streptomyces</taxon>
    </lineage>
</organism>
<accession>A0A1I3YHI2</accession>
<dbReference type="RefSeq" id="WP_093848983.1">
    <property type="nucleotide sequence ID" value="NZ_FOSG01000005.1"/>
</dbReference>
<proteinExistence type="predicted"/>
<dbReference type="AlphaFoldDB" id="A0A1I3YHI2"/>
<name>A0A1I3YHI2_9ACTN</name>
<evidence type="ECO:0000313" key="2">
    <source>
        <dbReference type="Proteomes" id="UP000198928"/>
    </source>
</evidence>
<evidence type="ECO:0000313" key="1">
    <source>
        <dbReference type="EMBL" id="SFK31338.1"/>
    </source>
</evidence>
<protein>
    <submittedName>
        <fullName evidence="1">Uncharacterized protein</fullName>
    </submittedName>
</protein>
<dbReference type="Proteomes" id="UP000198928">
    <property type="component" value="Unassembled WGS sequence"/>
</dbReference>